<proteinExistence type="predicted"/>
<evidence type="ECO:0000313" key="2">
    <source>
        <dbReference type="Proteomes" id="UP001055879"/>
    </source>
</evidence>
<organism evidence="1 2">
    <name type="scientific">Arctium lappa</name>
    <name type="common">Greater burdock</name>
    <name type="synonym">Lappa major</name>
    <dbReference type="NCBI Taxonomy" id="4217"/>
    <lineage>
        <taxon>Eukaryota</taxon>
        <taxon>Viridiplantae</taxon>
        <taxon>Streptophyta</taxon>
        <taxon>Embryophyta</taxon>
        <taxon>Tracheophyta</taxon>
        <taxon>Spermatophyta</taxon>
        <taxon>Magnoliopsida</taxon>
        <taxon>eudicotyledons</taxon>
        <taxon>Gunneridae</taxon>
        <taxon>Pentapetalae</taxon>
        <taxon>asterids</taxon>
        <taxon>campanulids</taxon>
        <taxon>Asterales</taxon>
        <taxon>Asteraceae</taxon>
        <taxon>Carduoideae</taxon>
        <taxon>Cardueae</taxon>
        <taxon>Arctiinae</taxon>
        <taxon>Arctium</taxon>
    </lineage>
</organism>
<gene>
    <name evidence="1" type="ORF">L6452_33742</name>
</gene>
<dbReference type="Proteomes" id="UP001055879">
    <property type="component" value="Linkage Group LG12"/>
</dbReference>
<reference evidence="1 2" key="2">
    <citation type="journal article" date="2022" name="Mol. Ecol. Resour.">
        <title>The genomes of chicory, endive, great burdock and yacon provide insights into Asteraceae paleo-polyploidization history and plant inulin production.</title>
        <authorList>
            <person name="Fan W."/>
            <person name="Wang S."/>
            <person name="Wang H."/>
            <person name="Wang A."/>
            <person name="Jiang F."/>
            <person name="Liu H."/>
            <person name="Zhao H."/>
            <person name="Xu D."/>
            <person name="Zhang Y."/>
        </authorList>
    </citation>
    <scope>NUCLEOTIDE SEQUENCE [LARGE SCALE GENOMIC DNA]</scope>
    <source>
        <strain evidence="2">cv. Niubang</strain>
    </source>
</reference>
<keyword evidence="2" id="KW-1185">Reference proteome</keyword>
<dbReference type="EMBL" id="CM042058">
    <property type="protein sequence ID" value="KAI3684518.1"/>
    <property type="molecule type" value="Genomic_DNA"/>
</dbReference>
<reference evidence="2" key="1">
    <citation type="journal article" date="2022" name="Mol. Ecol. Resour.">
        <title>The genomes of chicory, endive, great burdock and yacon provide insights into Asteraceae palaeo-polyploidization history and plant inulin production.</title>
        <authorList>
            <person name="Fan W."/>
            <person name="Wang S."/>
            <person name="Wang H."/>
            <person name="Wang A."/>
            <person name="Jiang F."/>
            <person name="Liu H."/>
            <person name="Zhao H."/>
            <person name="Xu D."/>
            <person name="Zhang Y."/>
        </authorList>
    </citation>
    <scope>NUCLEOTIDE SEQUENCE [LARGE SCALE GENOMIC DNA]</scope>
    <source>
        <strain evidence="2">cv. Niubang</strain>
    </source>
</reference>
<evidence type="ECO:0000313" key="1">
    <source>
        <dbReference type="EMBL" id="KAI3684518.1"/>
    </source>
</evidence>
<sequence length="241" mass="26060">MATTTPMVPSSNPNHGPTHPNHHHGSTTTHCPRCDSTHTKFCYYNNYSLSQPRYFCKSCRRYWTKGGTLRNIPAAGGVCRKNKKISPTSKKPKNDQPTTTTHHRQPPPHSGEVHFSCPESPVEFSRVNHCFMFENLAGGAPAAVGGGWFPAMVGGGGCGVVGETMSYGEYDDECYESVMNGIDVKPRVLAVGWEEELVGCDSDIYGSGQGRNGSSGYELGFGASWVGLMNGYGSSTMKPLI</sequence>
<accession>A0ACB8YGW3</accession>
<comment type="caution">
    <text evidence="1">The sequence shown here is derived from an EMBL/GenBank/DDBJ whole genome shotgun (WGS) entry which is preliminary data.</text>
</comment>
<protein>
    <submittedName>
        <fullName evidence="1">Uncharacterized protein</fullName>
    </submittedName>
</protein>
<name>A0ACB8YGW3_ARCLA</name>